<evidence type="ECO:0000313" key="1">
    <source>
        <dbReference type="EMBL" id="SIO00368.1"/>
    </source>
</evidence>
<evidence type="ECO:0000313" key="2">
    <source>
        <dbReference type="Proteomes" id="UP000184699"/>
    </source>
</evidence>
<accession>A0A1N6FYL0</accession>
<dbReference type="Proteomes" id="UP000184699">
    <property type="component" value="Unassembled WGS sequence"/>
</dbReference>
<gene>
    <name evidence="1" type="ORF">SAMN05443544_2151</name>
</gene>
<name>A0A1N6FYL0_9MICO</name>
<dbReference type="AlphaFoldDB" id="A0A1N6FYL0"/>
<sequence length="122" mass="12173">MLAAEGSQKLSDDGLEPLPTPKVFDALAVRMVEADGIACAWGKPSTDITLTVVQVGVAPGDAGAWSDALAETGYVLSDDPVPGAYTGPVEPGSGISPVAVRADGSLTFVSAPTFASMLAPAA</sequence>
<dbReference type="EMBL" id="FSRJ01000003">
    <property type="protein sequence ID" value="SIO00368.1"/>
    <property type="molecule type" value="Genomic_DNA"/>
</dbReference>
<keyword evidence="2" id="KW-1185">Reference proteome</keyword>
<organism evidence="1 2">
    <name type="scientific">Agromyces cerinus subsp. cerinus</name>
    <dbReference type="NCBI Taxonomy" id="232089"/>
    <lineage>
        <taxon>Bacteria</taxon>
        <taxon>Bacillati</taxon>
        <taxon>Actinomycetota</taxon>
        <taxon>Actinomycetes</taxon>
        <taxon>Micrococcales</taxon>
        <taxon>Microbacteriaceae</taxon>
        <taxon>Agromyces</taxon>
    </lineage>
</organism>
<reference evidence="2" key="1">
    <citation type="submission" date="2016-11" db="EMBL/GenBank/DDBJ databases">
        <authorList>
            <person name="Varghese N."/>
            <person name="Submissions S."/>
        </authorList>
    </citation>
    <scope>NUCLEOTIDE SEQUENCE [LARGE SCALE GENOMIC DNA]</scope>
    <source>
        <strain evidence="2">DSM 8595</strain>
    </source>
</reference>
<protein>
    <submittedName>
        <fullName evidence="1">Uncharacterized protein</fullName>
    </submittedName>
</protein>
<proteinExistence type="predicted"/>